<dbReference type="InterPro" id="IPR023828">
    <property type="entry name" value="Peptidase_S8_Ser-AS"/>
</dbReference>
<dbReference type="GO" id="GO:0004252">
    <property type="term" value="F:serine-type endopeptidase activity"/>
    <property type="evidence" value="ECO:0007669"/>
    <property type="project" value="UniProtKB-UniRule"/>
</dbReference>
<evidence type="ECO:0000256" key="5">
    <source>
        <dbReference type="PROSITE-ProRule" id="PRU01240"/>
    </source>
</evidence>
<dbReference type="PRINTS" id="PR00723">
    <property type="entry name" value="SUBTILISIN"/>
</dbReference>
<feature type="active site" description="Charge relay system" evidence="4 5">
    <location>
        <position position="1116"/>
    </location>
</feature>
<dbReference type="SUPFAM" id="SSF52743">
    <property type="entry name" value="Subtilisin-like"/>
    <property type="match status" value="1"/>
</dbReference>
<keyword evidence="3 5" id="KW-0720">Serine protease</keyword>
<dbReference type="AlphaFoldDB" id="A0A0M0J5Y1"/>
<comment type="similarity">
    <text evidence="5">Belongs to the peptidase S8 family.</text>
</comment>
<gene>
    <name evidence="7" type="ORF">Ctob_001778</name>
</gene>
<feature type="active site" description="Charge relay system" evidence="4 5">
    <location>
        <position position="842"/>
    </location>
</feature>
<evidence type="ECO:0000259" key="6">
    <source>
        <dbReference type="Pfam" id="PF00082"/>
    </source>
</evidence>
<protein>
    <submittedName>
        <fullName evidence="7">Subtilisin like protease</fullName>
    </submittedName>
</protein>
<keyword evidence="8" id="KW-1185">Reference proteome</keyword>
<accession>A0A0M0J5Y1</accession>
<keyword evidence="1 5" id="KW-0645">Protease</keyword>
<evidence type="ECO:0000256" key="3">
    <source>
        <dbReference type="ARBA" id="ARBA00022825"/>
    </source>
</evidence>
<sequence length="1155" mass="123687">MIFALLVAAAFALPELRPSIHWTDVTDAPLHGRHLSNEVGDAYVRRAPSDTVRLVSLHLSHPELKRRHLEDNENFVFDGAALGIVEGSEISLPLCLGGGAATFKLTKSPVMPAGLEAEFPRIRSYHGVEVSPPADRSAHTADLTVSIQGVRGQIWIGGAEGEPNLGRCHIDPHTHSRTDLYTVYHSSNKRGEPGVRTFTKISEDVHDGRRLAETFTTEGDVHDGRRLQAAPFNPIWTVTHPPPEGNQTIRTLRMAVAVSFEYVFGMVTPSVCNNGMCTIPYRWPGHSGCPPCKENTEGNTDPCDATKCKEAALATIVNTCTRSNGIWRREMGLNMVMIDKQGMLLHYPKWSASNQVGLPNGNNEAFMNDGEWFIEFIGDPSSPESKKTATPTGVNRTDYDLGHMFHVGMDSGMGGMYPCRQSPHWTKDPVTGFWSGSTLVTYAGICDDDNIQMRSDPYFHVYNLNEFQEKYFQANVRLNDDMNLQQCGTRTVIANQRPTANVPATCAIPKSTPFFLQGSGTDPNAADVLAYTWEQVNVVDLGPMLVEQPAAGASVPAGITLVTFKLDGYKNPAASPGLDDVKGAKFTFEVTTNGGLAWTDLVRSQHLVKLNNKGEGSAYVVLPTSLVGSTVAQIRVVADMAKVPGQTTTGCAFWAPSGKFTVTAARPVPTVATTQPAATANVPATISAISFGFSAPVFQRTAATPVATVAAASGTSTNITSNPRRLFEDGASAANFFDLHRRQLTFRSGFYTCSSCMADQSANAWCAAGALCATGPMETSTMLPGDRVLCPHDVWTYSSGCVASNVTDPYYETNAWAHTLINLQPAWAAGYTGAGVTINIVDDGPDETHPDFSGKYDALGSCPTHTTGSHGTTVAAIALAAGNDQCSRGVAYGATLSKCGMNGNTVTNMLIGNMARNHISSNSWGIDPCTALASSGRRKLRQRQLQGCPFAATAASGTSPCSASECPGASWTSPLSTCEAVISTYCQDVSNYDADGECASWTHLWMTCAYTHLPWATKRTLQRGVLEGRSGRGIVYVMSSGNENAQGEDVNMEQYLHSRFTITVGATDKLGLHSYYSVTGSSLFISAPGGDATQHSNSWHVAATGGGCAEQGQGTSYACPVVSGVVALMLQANPLLGWRDVHGDPRGDDEPKRPH</sequence>
<dbReference type="EMBL" id="JWZX01003347">
    <property type="protein sequence ID" value="KOO21628.1"/>
    <property type="molecule type" value="Genomic_DNA"/>
</dbReference>
<dbReference type="InterPro" id="IPR015500">
    <property type="entry name" value="Peptidase_S8_subtilisin-rel"/>
</dbReference>
<name>A0A0M0J5Y1_9EUKA</name>
<evidence type="ECO:0000313" key="8">
    <source>
        <dbReference type="Proteomes" id="UP000037460"/>
    </source>
</evidence>
<feature type="domain" description="Peptidase S8/S53" evidence="6">
    <location>
        <begin position="833"/>
        <end position="1141"/>
    </location>
</feature>
<dbReference type="PANTHER" id="PTHR42884">
    <property type="entry name" value="PROPROTEIN CONVERTASE SUBTILISIN/KEXIN-RELATED"/>
    <property type="match status" value="1"/>
</dbReference>
<dbReference type="InterPro" id="IPR000209">
    <property type="entry name" value="Peptidase_S8/S53_dom"/>
</dbReference>
<dbReference type="GO" id="GO:0016020">
    <property type="term" value="C:membrane"/>
    <property type="evidence" value="ECO:0007669"/>
    <property type="project" value="TreeGrafter"/>
</dbReference>
<dbReference type="PANTHER" id="PTHR42884:SF14">
    <property type="entry name" value="NEUROENDOCRINE CONVERTASE 1"/>
    <property type="match status" value="1"/>
</dbReference>
<dbReference type="InterPro" id="IPR036852">
    <property type="entry name" value="Peptidase_S8/S53_dom_sf"/>
</dbReference>
<dbReference type="OrthoDB" id="300641at2759"/>
<dbReference type="Proteomes" id="UP000037460">
    <property type="component" value="Unassembled WGS sequence"/>
</dbReference>
<evidence type="ECO:0000256" key="2">
    <source>
        <dbReference type="ARBA" id="ARBA00022801"/>
    </source>
</evidence>
<keyword evidence="2 5" id="KW-0378">Hydrolase</keyword>
<dbReference type="PROSITE" id="PS51892">
    <property type="entry name" value="SUBTILASE"/>
    <property type="match status" value="1"/>
</dbReference>
<dbReference type="GO" id="GO:0016485">
    <property type="term" value="P:protein processing"/>
    <property type="evidence" value="ECO:0007669"/>
    <property type="project" value="TreeGrafter"/>
</dbReference>
<proteinExistence type="inferred from homology"/>
<reference evidence="8" key="1">
    <citation type="journal article" date="2015" name="PLoS Genet.">
        <title>Genome Sequence and Transcriptome Analyses of Chrysochromulina tobin: Metabolic Tools for Enhanced Algal Fitness in the Prominent Order Prymnesiales (Haptophyceae).</title>
        <authorList>
            <person name="Hovde B.T."/>
            <person name="Deodato C.R."/>
            <person name="Hunsperger H.M."/>
            <person name="Ryken S.A."/>
            <person name="Yost W."/>
            <person name="Jha R.K."/>
            <person name="Patterson J."/>
            <person name="Monnat R.J. Jr."/>
            <person name="Barlow S.B."/>
            <person name="Starkenburg S.R."/>
            <person name="Cattolico R.A."/>
        </authorList>
    </citation>
    <scope>NUCLEOTIDE SEQUENCE</scope>
    <source>
        <strain evidence="8">CCMP291</strain>
    </source>
</reference>
<comment type="caution">
    <text evidence="7">The sequence shown here is derived from an EMBL/GenBank/DDBJ whole genome shotgun (WGS) entry which is preliminary data.</text>
</comment>
<evidence type="ECO:0000256" key="4">
    <source>
        <dbReference type="PIRSR" id="PIRSR615500-1"/>
    </source>
</evidence>
<feature type="active site" description="Charge relay system" evidence="4 5">
    <location>
        <position position="870"/>
    </location>
</feature>
<evidence type="ECO:0000313" key="7">
    <source>
        <dbReference type="EMBL" id="KOO21628.1"/>
    </source>
</evidence>
<evidence type="ECO:0000256" key="1">
    <source>
        <dbReference type="ARBA" id="ARBA00022670"/>
    </source>
</evidence>
<organism evidence="7 8">
    <name type="scientific">Chrysochromulina tobinii</name>
    <dbReference type="NCBI Taxonomy" id="1460289"/>
    <lineage>
        <taxon>Eukaryota</taxon>
        <taxon>Haptista</taxon>
        <taxon>Haptophyta</taxon>
        <taxon>Prymnesiophyceae</taxon>
        <taxon>Prymnesiales</taxon>
        <taxon>Chrysochromulinaceae</taxon>
        <taxon>Chrysochromulina</taxon>
    </lineage>
</organism>
<dbReference type="Gene3D" id="3.40.50.200">
    <property type="entry name" value="Peptidase S8/S53 domain"/>
    <property type="match status" value="1"/>
</dbReference>
<dbReference type="PROSITE" id="PS00138">
    <property type="entry name" value="SUBTILASE_SER"/>
    <property type="match status" value="1"/>
</dbReference>
<dbReference type="Pfam" id="PF00082">
    <property type="entry name" value="Peptidase_S8"/>
    <property type="match status" value="1"/>
</dbReference>